<dbReference type="SUPFAM" id="SSF54995">
    <property type="entry name" value="Ribosomal protein S6"/>
    <property type="match status" value="1"/>
</dbReference>
<keyword evidence="8" id="KW-1185">Reference proteome</keyword>
<dbReference type="GO" id="GO:1990904">
    <property type="term" value="C:ribonucleoprotein complex"/>
    <property type="evidence" value="ECO:0007669"/>
    <property type="project" value="UniProtKB-KW"/>
</dbReference>
<dbReference type="GO" id="GO:0003735">
    <property type="term" value="F:structural constituent of ribosome"/>
    <property type="evidence" value="ECO:0007669"/>
    <property type="project" value="InterPro"/>
</dbReference>
<dbReference type="InterPro" id="IPR035980">
    <property type="entry name" value="Ribosomal_bS6_sf"/>
</dbReference>
<proteinExistence type="inferred from homology"/>
<dbReference type="PANTHER" id="PTHR21011">
    <property type="entry name" value="MITOCHONDRIAL 28S RIBOSOMAL PROTEIN S6"/>
    <property type="match status" value="1"/>
</dbReference>
<accession>A0A2N3IHV5</accession>
<comment type="function">
    <text evidence="4 6">Binds together with bS18 to 16S ribosomal RNA.</text>
</comment>
<reference evidence="7 8" key="1">
    <citation type="submission" date="2017-06" db="EMBL/GenBank/DDBJ databases">
        <title>Raineya orbicola gen. nov., sp. nov. a slightly thermophilic bacterium of the phylum Bacteroidetes and the description of Raineyaceae fam. nov.</title>
        <authorList>
            <person name="Albuquerque L."/>
            <person name="Polonia A.R.M."/>
            <person name="Barroso C."/>
            <person name="Froufe H.J.C."/>
            <person name="Lage O."/>
            <person name="Lobo-Da-Cunha A."/>
            <person name="Egas C."/>
            <person name="Da Costa M.S."/>
        </authorList>
    </citation>
    <scope>NUCLEOTIDE SEQUENCE [LARGE SCALE GENOMIC DNA]</scope>
    <source>
        <strain evidence="7 8">SPSPC-11</strain>
    </source>
</reference>
<evidence type="ECO:0000256" key="4">
    <source>
        <dbReference type="ARBA" id="ARBA00035104"/>
    </source>
</evidence>
<evidence type="ECO:0000256" key="2">
    <source>
        <dbReference type="ARBA" id="ARBA00022980"/>
    </source>
</evidence>
<keyword evidence="6" id="KW-0699">rRNA-binding</keyword>
<organism evidence="7 8">
    <name type="scientific">Raineya orbicola</name>
    <dbReference type="NCBI Taxonomy" id="2016530"/>
    <lineage>
        <taxon>Bacteria</taxon>
        <taxon>Pseudomonadati</taxon>
        <taxon>Bacteroidota</taxon>
        <taxon>Cytophagia</taxon>
        <taxon>Cytophagales</taxon>
        <taxon>Raineyaceae</taxon>
        <taxon>Raineya</taxon>
    </lineage>
</organism>
<sequence>MNHKHYETVFIITPVLSEEQMRDTVEKFRKVLVDNGAEIIHEENWGLRKLAYPIQHKSTGFYQLFEFKAPVSIVNTLHTEYSRDERIMRYLTTALDKYAIEYNEKRRKGLVGKKKEAQTVA</sequence>
<dbReference type="GO" id="GO:0070181">
    <property type="term" value="F:small ribosomal subunit rRNA binding"/>
    <property type="evidence" value="ECO:0007669"/>
    <property type="project" value="TreeGrafter"/>
</dbReference>
<dbReference type="GO" id="GO:0005840">
    <property type="term" value="C:ribosome"/>
    <property type="evidence" value="ECO:0007669"/>
    <property type="project" value="UniProtKB-KW"/>
</dbReference>
<keyword evidence="3 6" id="KW-0687">Ribonucleoprotein</keyword>
<comment type="caution">
    <text evidence="7">The sequence shown here is derived from an EMBL/GenBank/DDBJ whole genome shotgun (WGS) entry which is preliminary data.</text>
</comment>
<dbReference type="HAMAP" id="MF_00360">
    <property type="entry name" value="Ribosomal_bS6"/>
    <property type="match status" value="1"/>
</dbReference>
<dbReference type="InterPro" id="IPR014717">
    <property type="entry name" value="Transl_elong_EF1B/ribsomal_bS6"/>
</dbReference>
<evidence type="ECO:0000256" key="3">
    <source>
        <dbReference type="ARBA" id="ARBA00023274"/>
    </source>
</evidence>
<dbReference type="RefSeq" id="WP_101358375.1">
    <property type="nucleotide sequence ID" value="NZ_NKXO01000014.1"/>
</dbReference>
<dbReference type="InterPro" id="IPR000529">
    <property type="entry name" value="Ribosomal_bS6"/>
</dbReference>
<keyword evidence="6" id="KW-0694">RNA-binding</keyword>
<evidence type="ECO:0000256" key="6">
    <source>
        <dbReference type="HAMAP-Rule" id="MF_00360"/>
    </source>
</evidence>
<name>A0A2N3IHV5_9BACT</name>
<keyword evidence="2 6" id="KW-0689">Ribosomal protein</keyword>
<dbReference type="GO" id="GO:0005737">
    <property type="term" value="C:cytoplasm"/>
    <property type="evidence" value="ECO:0007669"/>
    <property type="project" value="UniProtKB-ARBA"/>
</dbReference>
<gene>
    <name evidence="6" type="primary">rpsF</name>
    <name evidence="7" type="ORF">Rain11_1109</name>
</gene>
<dbReference type="Gene3D" id="3.30.70.60">
    <property type="match status" value="1"/>
</dbReference>
<evidence type="ECO:0000256" key="5">
    <source>
        <dbReference type="ARBA" id="ARBA00035294"/>
    </source>
</evidence>
<dbReference type="Proteomes" id="UP000233387">
    <property type="component" value="Unassembled WGS sequence"/>
</dbReference>
<dbReference type="OrthoDB" id="9812702at2"/>
<dbReference type="NCBIfam" id="TIGR00166">
    <property type="entry name" value="S6"/>
    <property type="match status" value="1"/>
</dbReference>
<dbReference type="EMBL" id="NKXO01000014">
    <property type="protein sequence ID" value="PKQ69912.1"/>
    <property type="molecule type" value="Genomic_DNA"/>
</dbReference>
<evidence type="ECO:0000313" key="7">
    <source>
        <dbReference type="EMBL" id="PKQ69912.1"/>
    </source>
</evidence>
<evidence type="ECO:0000313" key="8">
    <source>
        <dbReference type="Proteomes" id="UP000233387"/>
    </source>
</evidence>
<protein>
    <recommendedName>
        <fullName evidence="5 6">Small ribosomal subunit protein bS6</fullName>
    </recommendedName>
</protein>
<dbReference type="AlphaFoldDB" id="A0A2N3IHV5"/>
<evidence type="ECO:0000256" key="1">
    <source>
        <dbReference type="ARBA" id="ARBA00009512"/>
    </source>
</evidence>
<dbReference type="PANTHER" id="PTHR21011:SF1">
    <property type="entry name" value="SMALL RIBOSOMAL SUBUNIT PROTEIN BS6M"/>
    <property type="match status" value="1"/>
</dbReference>
<comment type="similarity">
    <text evidence="1 6">Belongs to the bacterial ribosomal protein bS6 family.</text>
</comment>
<dbReference type="CDD" id="cd00473">
    <property type="entry name" value="bS6"/>
    <property type="match status" value="1"/>
</dbReference>
<dbReference type="InterPro" id="IPR020814">
    <property type="entry name" value="Ribosomal_S6_plastid/chlpt"/>
</dbReference>
<dbReference type="GO" id="GO:0006412">
    <property type="term" value="P:translation"/>
    <property type="evidence" value="ECO:0007669"/>
    <property type="project" value="UniProtKB-UniRule"/>
</dbReference>
<dbReference type="Pfam" id="PF01250">
    <property type="entry name" value="Ribosomal_S6"/>
    <property type="match status" value="1"/>
</dbReference>